<keyword evidence="4" id="KW-1185">Reference proteome</keyword>
<sequence precursor="true">MFARAGFSILAIAGAFALTIGTASTAQAQAQSPMVGNWTFNAAKSTSGAPLPKKRDLAITQKGADVTVAIDEVAADGTATKWEFTTKGDGKPVPVTGWAALDTATSTLTGRTGKTIYSKGGKPVMESNTEVSADGKVLVVKGNRPGPDGKPLPYSSTYDKK</sequence>
<dbReference type="Proteomes" id="UP000076079">
    <property type="component" value="Chromosome"/>
</dbReference>
<organism evidence="3 4">
    <name type="scientific">Luteitalea pratensis</name>
    <dbReference type="NCBI Taxonomy" id="1855912"/>
    <lineage>
        <taxon>Bacteria</taxon>
        <taxon>Pseudomonadati</taxon>
        <taxon>Acidobacteriota</taxon>
        <taxon>Vicinamibacteria</taxon>
        <taxon>Vicinamibacterales</taxon>
        <taxon>Vicinamibacteraceae</taxon>
        <taxon>Luteitalea</taxon>
    </lineage>
</organism>
<dbReference type="RefSeq" id="WP_110169140.1">
    <property type="nucleotide sequence ID" value="NZ_CP015136.1"/>
</dbReference>
<feature type="chain" id="PRO_5007511326" description="Lipocalin-like domain-containing protein" evidence="2">
    <location>
        <begin position="29"/>
        <end position="161"/>
    </location>
</feature>
<gene>
    <name evidence="3" type="ORF">LuPra_00316</name>
</gene>
<proteinExistence type="predicted"/>
<dbReference type="STRING" id="1855912.LuPra_00316"/>
<accession>A0A143PHB4</accession>
<dbReference type="KEGG" id="abac:LuPra_00316"/>
<evidence type="ECO:0000313" key="4">
    <source>
        <dbReference type="Proteomes" id="UP000076079"/>
    </source>
</evidence>
<dbReference type="EMBL" id="CP015136">
    <property type="protein sequence ID" value="AMY07149.1"/>
    <property type="molecule type" value="Genomic_DNA"/>
</dbReference>
<dbReference type="AlphaFoldDB" id="A0A143PHB4"/>
<reference evidence="4" key="2">
    <citation type="submission" date="2016-04" db="EMBL/GenBank/DDBJ databases">
        <title>First Complete Genome Sequence of a Subdivision 6 Acidobacterium.</title>
        <authorList>
            <person name="Huang S."/>
            <person name="Vieira S."/>
            <person name="Bunk B."/>
            <person name="Riedel T."/>
            <person name="Sproeer C."/>
            <person name="Overmann J."/>
        </authorList>
    </citation>
    <scope>NUCLEOTIDE SEQUENCE [LARGE SCALE GENOMIC DNA]</scope>
    <source>
        <strain evidence="4">DSM 100886 HEG_-6_39</strain>
    </source>
</reference>
<evidence type="ECO:0000313" key="3">
    <source>
        <dbReference type="EMBL" id="AMY07149.1"/>
    </source>
</evidence>
<name>A0A143PHB4_LUTPR</name>
<dbReference type="OrthoDB" id="120419at2"/>
<evidence type="ECO:0000256" key="2">
    <source>
        <dbReference type="SAM" id="SignalP"/>
    </source>
</evidence>
<evidence type="ECO:0000256" key="1">
    <source>
        <dbReference type="SAM" id="MobiDB-lite"/>
    </source>
</evidence>
<protein>
    <recommendedName>
        <fullName evidence="5">Lipocalin-like domain-containing protein</fullName>
    </recommendedName>
</protein>
<evidence type="ECO:0008006" key="5">
    <source>
        <dbReference type="Google" id="ProtNLM"/>
    </source>
</evidence>
<keyword evidence="2" id="KW-0732">Signal</keyword>
<feature type="signal peptide" evidence="2">
    <location>
        <begin position="1"/>
        <end position="28"/>
    </location>
</feature>
<reference evidence="3 4" key="1">
    <citation type="journal article" date="2016" name="Genome Announc.">
        <title>First Complete Genome Sequence of a Subdivision 6 Acidobacterium Strain.</title>
        <authorList>
            <person name="Huang S."/>
            <person name="Vieira S."/>
            <person name="Bunk B."/>
            <person name="Riedel T."/>
            <person name="Sproer C."/>
            <person name="Overmann J."/>
        </authorList>
    </citation>
    <scope>NUCLEOTIDE SEQUENCE [LARGE SCALE GENOMIC DNA]</scope>
    <source>
        <strain evidence="4">DSM 100886 HEG_-6_39</strain>
    </source>
</reference>
<feature type="region of interest" description="Disordered" evidence="1">
    <location>
        <begin position="139"/>
        <end position="161"/>
    </location>
</feature>